<dbReference type="Proteomes" id="UP000051373">
    <property type="component" value="Unassembled WGS sequence"/>
</dbReference>
<sequence length="244" mass="28279">MEVYESRPLLPVGDVSLSDDSHLNRDLSLVARSATQEFSTLFSLPPPAGIRPVDILYCSQGPYTNSTSDTTRYKVYLTVKNRDYVRLVYQLGHELCHIFADPRRTNWFVESCCEMAALVLLRRMSKLWINNPPYANWSSFAPEFQKSAHNRIRDAKEAEEPSCRQGYMLNAEILCPLFRESLESWNALCYLGQASTCPPEPEDLTDWNRHLVGFSFDRWLQAVPNHLKGIVRRIYKTPKDLWHY</sequence>
<accession>A0A0S8FP29</accession>
<evidence type="ECO:0000313" key="2">
    <source>
        <dbReference type="Proteomes" id="UP000051373"/>
    </source>
</evidence>
<proteinExistence type="predicted"/>
<protein>
    <submittedName>
        <fullName evidence="1">Uncharacterized protein</fullName>
    </submittedName>
</protein>
<evidence type="ECO:0000313" key="1">
    <source>
        <dbReference type="EMBL" id="KPK62033.1"/>
    </source>
</evidence>
<dbReference type="EMBL" id="LJUJ01000058">
    <property type="protein sequence ID" value="KPK62033.1"/>
    <property type="molecule type" value="Genomic_DNA"/>
</dbReference>
<gene>
    <name evidence="1" type="ORF">AMJ83_11740</name>
</gene>
<comment type="caution">
    <text evidence="1">The sequence shown here is derived from an EMBL/GenBank/DDBJ whole genome shotgun (WGS) entry which is preliminary data.</text>
</comment>
<reference evidence="1 2" key="1">
    <citation type="journal article" date="2015" name="Microbiome">
        <title>Genomic resolution of linkages in carbon, nitrogen, and sulfur cycling among widespread estuary sediment bacteria.</title>
        <authorList>
            <person name="Baker B.J."/>
            <person name="Lazar C.S."/>
            <person name="Teske A.P."/>
            <person name="Dick G.J."/>
        </authorList>
    </citation>
    <scope>NUCLEOTIDE SEQUENCE [LARGE SCALE GENOMIC DNA]</scope>
    <source>
        <strain evidence="1">SM23_42</strain>
    </source>
</reference>
<organism evidence="1 2">
    <name type="scientific">candidate division WOR_3 bacterium SM23_42</name>
    <dbReference type="NCBI Taxonomy" id="1703779"/>
    <lineage>
        <taxon>Bacteria</taxon>
        <taxon>Bacteria division WOR-3</taxon>
    </lineage>
</organism>
<dbReference type="AlphaFoldDB" id="A0A0S8FP29"/>
<name>A0A0S8FP29_UNCW3</name>